<feature type="compositionally biased region" description="Basic and acidic residues" evidence="1">
    <location>
        <begin position="735"/>
        <end position="748"/>
    </location>
</feature>
<feature type="compositionally biased region" description="Basic and acidic residues" evidence="1">
    <location>
        <begin position="49"/>
        <end position="66"/>
    </location>
</feature>
<sequence>MCKTTKGNKMRIFSFQHLYSIRRTRRISAQTDVSNHSESESDASVSESELARTRSGGKNEETEVKTYKRKAGKPPTMLKIEKRKDKEDEDTEKEDECERPLKRSRKIKRSPEKSTEESEDEANPPKGRDFDLNQIRSELKGFTKAIKKKTVSTEEEQEEEKKEKPLEKSSSSEDIYEFKEPEPFEFESRSKLVDDKNVKKRLVPRIFEDLDKSPSPKKKTIKSPSGKSEKQESPISDRKVFRRTPLRKQELQDDSDEEECIVTVMSPPKEVDAFDKLVESPSFNLIKTSTEKLVDNKAKVVKNLLEEPLSLFRELPETIDDYSRDMELSDCESQTQIFTRSEELFSDTFSKSSPDHILDLEFSSGKTDECKLKDSDDDDMIRAQIQRVIAQTLQETDSTLLESIVSQPTVSLNVKLEETAKELSNVKTGTKIADSILQKFNSIKNKIEGKSPKQEGTSESTDISTDSKPEFKFELPKEEKVVESPPKLLEIKTNPVTPNPKLEIKKPVSPTPKFESLTESKKRRKVVSRPFIEESDSDSSDSEQLIIARSDEDSQTTSLDIKLQIESKESDNSNLFTQTLTTDESQRGKKESEIKSDNAEEQEPAKEEEPDSHLHSLLLCEEEIPRSPAPVSEPINPVEVKPNKSVLEMPFASAPGTSNSKSMLHLEHKKVHAPPLDIPVERENRADASTVLDNTPPTTPESTISTPSGYPNDSAYSSTMKKIKERNQPPASCKDVGKSLRGSDDGITAKRGRKPLNRFPHNNDSDDTSEHSNTVVQILAHKIDLLDLLDPLSTISL</sequence>
<evidence type="ECO:0000313" key="2">
    <source>
        <dbReference type="EMBL" id="KAJ8929937.1"/>
    </source>
</evidence>
<feature type="compositionally biased region" description="Basic and acidic residues" evidence="1">
    <location>
        <begin position="159"/>
        <end position="191"/>
    </location>
</feature>
<feature type="region of interest" description="Disordered" evidence="1">
    <location>
        <begin position="447"/>
        <end position="615"/>
    </location>
</feature>
<accession>A0AAV8WUU6</accession>
<name>A0AAV8WUU6_9CUCU</name>
<feature type="region of interest" description="Disordered" evidence="1">
    <location>
        <begin position="29"/>
        <end position="191"/>
    </location>
</feature>
<dbReference type="EMBL" id="JANEYF010004834">
    <property type="protein sequence ID" value="KAJ8929937.1"/>
    <property type="molecule type" value="Genomic_DNA"/>
</dbReference>
<feature type="compositionally biased region" description="Polar residues" evidence="1">
    <location>
        <begin position="572"/>
        <end position="583"/>
    </location>
</feature>
<comment type="caution">
    <text evidence="2">The sequence shown here is derived from an EMBL/GenBank/DDBJ whole genome shotgun (WGS) entry which is preliminary data.</text>
</comment>
<evidence type="ECO:0000313" key="3">
    <source>
        <dbReference type="Proteomes" id="UP001162156"/>
    </source>
</evidence>
<feature type="compositionally biased region" description="Basic and acidic residues" evidence="1">
    <location>
        <begin position="465"/>
        <end position="482"/>
    </location>
</feature>
<dbReference type="Proteomes" id="UP001162156">
    <property type="component" value="Unassembled WGS sequence"/>
</dbReference>
<dbReference type="AlphaFoldDB" id="A0AAV8WUU6"/>
<feature type="compositionally biased region" description="Polar residues" evidence="1">
    <location>
        <begin position="709"/>
        <end position="720"/>
    </location>
</feature>
<feature type="region of interest" description="Disordered" evidence="1">
    <location>
        <begin position="687"/>
        <end position="772"/>
    </location>
</feature>
<feature type="region of interest" description="Disordered" evidence="1">
    <location>
        <begin position="203"/>
        <end position="258"/>
    </location>
</feature>
<feature type="compositionally biased region" description="Basic and acidic residues" evidence="1">
    <location>
        <begin position="761"/>
        <end position="770"/>
    </location>
</feature>
<feature type="compositionally biased region" description="Polar residues" evidence="1">
    <location>
        <begin position="454"/>
        <end position="464"/>
    </location>
</feature>
<proteinExistence type="predicted"/>
<keyword evidence="3" id="KW-1185">Reference proteome</keyword>
<gene>
    <name evidence="2" type="ORF">NQ314_017329</name>
</gene>
<organism evidence="2 3">
    <name type="scientific">Rhamnusium bicolor</name>
    <dbReference type="NCBI Taxonomy" id="1586634"/>
    <lineage>
        <taxon>Eukaryota</taxon>
        <taxon>Metazoa</taxon>
        <taxon>Ecdysozoa</taxon>
        <taxon>Arthropoda</taxon>
        <taxon>Hexapoda</taxon>
        <taxon>Insecta</taxon>
        <taxon>Pterygota</taxon>
        <taxon>Neoptera</taxon>
        <taxon>Endopterygota</taxon>
        <taxon>Coleoptera</taxon>
        <taxon>Polyphaga</taxon>
        <taxon>Cucujiformia</taxon>
        <taxon>Chrysomeloidea</taxon>
        <taxon>Cerambycidae</taxon>
        <taxon>Lepturinae</taxon>
        <taxon>Rhagiini</taxon>
        <taxon>Rhamnusium</taxon>
    </lineage>
</organism>
<feature type="compositionally biased region" description="Basic and acidic residues" evidence="1">
    <location>
        <begin position="584"/>
        <end position="614"/>
    </location>
</feature>
<feature type="compositionally biased region" description="Basic and acidic residues" evidence="1">
    <location>
        <begin position="126"/>
        <end position="141"/>
    </location>
</feature>
<reference evidence="2" key="1">
    <citation type="journal article" date="2023" name="Insect Mol. Biol.">
        <title>Genome sequencing provides insights into the evolution of gene families encoding plant cell wall-degrading enzymes in longhorned beetles.</title>
        <authorList>
            <person name="Shin N.R."/>
            <person name="Okamura Y."/>
            <person name="Kirsch R."/>
            <person name="Pauchet Y."/>
        </authorList>
    </citation>
    <scope>NUCLEOTIDE SEQUENCE</scope>
    <source>
        <strain evidence="2">RBIC_L_NR</strain>
    </source>
</reference>
<evidence type="ECO:0000256" key="1">
    <source>
        <dbReference type="SAM" id="MobiDB-lite"/>
    </source>
</evidence>
<feature type="compositionally biased region" description="Basic and acidic residues" evidence="1">
    <location>
        <begin position="227"/>
        <end position="239"/>
    </location>
</feature>
<protein>
    <submittedName>
        <fullName evidence="2">Uncharacterized protein</fullName>
    </submittedName>
</protein>